<accession>A0A9D2KVA7</accession>
<gene>
    <name evidence="1" type="ORF">H9950_12885</name>
</gene>
<evidence type="ECO:0000313" key="2">
    <source>
        <dbReference type="Proteomes" id="UP000823862"/>
    </source>
</evidence>
<reference evidence="1" key="1">
    <citation type="journal article" date="2021" name="PeerJ">
        <title>Extensive microbial diversity within the chicken gut microbiome revealed by metagenomics and culture.</title>
        <authorList>
            <person name="Gilroy R."/>
            <person name="Ravi A."/>
            <person name="Getino M."/>
            <person name="Pursley I."/>
            <person name="Horton D.L."/>
            <person name="Alikhan N.F."/>
            <person name="Baker D."/>
            <person name="Gharbi K."/>
            <person name="Hall N."/>
            <person name="Watson M."/>
            <person name="Adriaenssens E.M."/>
            <person name="Foster-Nyarko E."/>
            <person name="Jarju S."/>
            <person name="Secka A."/>
            <person name="Antonio M."/>
            <person name="Oren A."/>
            <person name="Chaudhuri R.R."/>
            <person name="La Ragione R."/>
            <person name="Hildebrand F."/>
            <person name="Pallen M.J."/>
        </authorList>
    </citation>
    <scope>NUCLEOTIDE SEQUENCE</scope>
    <source>
        <strain evidence="1">ChiHjej12B11-9795</strain>
    </source>
</reference>
<organism evidence="1 2">
    <name type="scientific">Candidatus Bacteroides avicola</name>
    <dbReference type="NCBI Taxonomy" id="2838468"/>
    <lineage>
        <taxon>Bacteria</taxon>
        <taxon>Pseudomonadati</taxon>
        <taxon>Bacteroidota</taxon>
        <taxon>Bacteroidia</taxon>
        <taxon>Bacteroidales</taxon>
        <taxon>Bacteroidaceae</taxon>
        <taxon>Bacteroides</taxon>
    </lineage>
</organism>
<dbReference type="AlphaFoldDB" id="A0A9D2KVA7"/>
<sequence>MKATIKPDFIVNNIAGEQILIGGGEQINFSKMLILNETSAHLIALLQKQTAATDEELARCLTEVYDVTNEEALADVKELLRQLESLGVVTLE</sequence>
<name>A0A9D2KVA7_9BACE</name>
<protein>
    <submittedName>
        <fullName evidence="1">PqqD family protein</fullName>
    </submittedName>
</protein>
<dbReference type="Pfam" id="PF05402">
    <property type="entry name" value="PqqD"/>
    <property type="match status" value="1"/>
</dbReference>
<evidence type="ECO:0000313" key="1">
    <source>
        <dbReference type="EMBL" id="HJA87061.1"/>
    </source>
</evidence>
<dbReference type="InterPro" id="IPR008792">
    <property type="entry name" value="PQQD"/>
</dbReference>
<dbReference type="Gene3D" id="1.10.10.1150">
    <property type="entry name" value="Coenzyme PQQ synthesis protein D (PqqD)"/>
    <property type="match status" value="1"/>
</dbReference>
<dbReference type="EMBL" id="DWZI01000066">
    <property type="protein sequence ID" value="HJA87061.1"/>
    <property type="molecule type" value="Genomic_DNA"/>
</dbReference>
<comment type="caution">
    <text evidence="1">The sequence shown here is derived from an EMBL/GenBank/DDBJ whole genome shotgun (WGS) entry which is preliminary data.</text>
</comment>
<proteinExistence type="predicted"/>
<dbReference type="Proteomes" id="UP000823862">
    <property type="component" value="Unassembled WGS sequence"/>
</dbReference>
<dbReference type="InterPro" id="IPR041881">
    <property type="entry name" value="PqqD_sf"/>
</dbReference>
<reference evidence="1" key="2">
    <citation type="submission" date="2021-04" db="EMBL/GenBank/DDBJ databases">
        <authorList>
            <person name="Gilroy R."/>
        </authorList>
    </citation>
    <scope>NUCLEOTIDE SEQUENCE</scope>
    <source>
        <strain evidence="1">ChiHjej12B11-9795</strain>
    </source>
</reference>